<name>A0A0W0XL48_9GAMM</name>
<sequence>MLQRTIASILLVTVVASTANSSNTLTSIIFANKNLLKSKTQNAISINSETKATNFSGNWIGTCSDIDGPVPMEIDQSDDSISLDGQEFLFGAMTTLASSSKTTYDNTQLRLTWNPTKTKLTANGTTTYSSYDEKNVLTLISEATLSLNDNTLVMKIKSVLYNNLESTGETYKGSCSFTKAS</sequence>
<keyword evidence="1" id="KW-0732">Signal</keyword>
<dbReference type="PATRIC" id="fig|45073.5.peg.2874"/>
<feature type="signal peptide" evidence="1">
    <location>
        <begin position="1"/>
        <end position="21"/>
    </location>
</feature>
<evidence type="ECO:0000313" key="3">
    <source>
        <dbReference type="Proteomes" id="UP000054618"/>
    </source>
</evidence>
<accession>A0A0W0XL48</accession>
<gene>
    <name evidence="2" type="ORF">Lqui_2701</name>
</gene>
<evidence type="ECO:0000313" key="2">
    <source>
        <dbReference type="EMBL" id="KTD45230.1"/>
    </source>
</evidence>
<keyword evidence="3" id="KW-1185">Reference proteome</keyword>
<dbReference type="EMBL" id="LNYS01000025">
    <property type="protein sequence ID" value="KTD45230.1"/>
    <property type="molecule type" value="Genomic_DNA"/>
</dbReference>
<protein>
    <recommendedName>
        <fullName evidence="4">Lipocalin-like domain-containing protein</fullName>
    </recommendedName>
</protein>
<evidence type="ECO:0000256" key="1">
    <source>
        <dbReference type="SAM" id="SignalP"/>
    </source>
</evidence>
<dbReference type="Proteomes" id="UP000054618">
    <property type="component" value="Unassembled WGS sequence"/>
</dbReference>
<evidence type="ECO:0008006" key="4">
    <source>
        <dbReference type="Google" id="ProtNLM"/>
    </source>
</evidence>
<dbReference type="AlphaFoldDB" id="A0A0W0XL48"/>
<feature type="chain" id="PRO_5006916620" description="Lipocalin-like domain-containing protein" evidence="1">
    <location>
        <begin position="22"/>
        <end position="181"/>
    </location>
</feature>
<reference evidence="2 3" key="1">
    <citation type="submission" date="2015-11" db="EMBL/GenBank/DDBJ databases">
        <title>Genomic analysis of 38 Legionella species identifies large and diverse effector repertoires.</title>
        <authorList>
            <person name="Burstein D."/>
            <person name="Amaro F."/>
            <person name="Zusman T."/>
            <person name="Lifshitz Z."/>
            <person name="Cohen O."/>
            <person name="Gilbert J.A."/>
            <person name="Pupko T."/>
            <person name="Shuman H.A."/>
            <person name="Segal G."/>
        </authorList>
    </citation>
    <scope>NUCLEOTIDE SEQUENCE [LARGE SCALE GENOMIC DNA]</scope>
    <source>
        <strain evidence="2 3">CDC#1442-AUS-E</strain>
    </source>
</reference>
<dbReference type="OrthoDB" id="5643761at2"/>
<comment type="caution">
    <text evidence="2">The sequence shown here is derived from an EMBL/GenBank/DDBJ whole genome shotgun (WGS) entry which is preliminary data.</text>
</comment>
<proteinExistence type="predicted"/>
<organism evidence="2 3">
    <name type="scientific">Legionella quinlivanii</name>
    <dbReference type="NCBI Taxonomy" id="45073"/>
    <lineage>
        <taxon>Bacteria</taxon>
        <taxon>Pseudomonadati</taxon>
        <taxon>Pseudomonadota</taxon>
        <taxon>Gammaproteobacteria</taxon>
        <taxon>Legionellales</taxon>
        <taxon>Legionellaceae</taxon>
        <taxon>Legionella</taxon>
    </lineage>
</organism>
<dbReference type="RefSeq" id="WP_058508765.1">
    <property type="nucleotide sequence ID" value="NZ_CAAAIK010000004.1"/>
</dbReference>